<keyword evidence="5" id="KW-1185">Reference proteome</keyword>
<evidence type="ECO:0000313" key="5">
    <source>
        <dbReference type="Proteomes" id="UP000601435"/>
    </source>
</evidence>
<dbReference type="PANTHER" id="PTHR23003">
    <property type="entry name" value="RNA RECOGNITION MOTIF RRM DOMAIN CONTAINING PROTEIN"/>
    <property type="match status" value="1"/>
</dbReference>
<dbReference type="InterPro" id="IPR000504">
    <property type="entry name" value="RRM_dom"/>
</dbReference>
<evidence type="ECO:0000259" key="3">
    <source>
        <dbReference type="PROSITE" id="PS50102"/>
    </source>
</evidence>
<feature type="domain" description="RRM" evidence="3">
    <location>
        <begin position="356"/>
        <end position="435"/>
    </location>
</feature>
<accession>A0A812PYB8</accession>
<dbReference type="Pfam" id="PF00076">
    <property type="entry name" value="RRM_1"/>
    <property type="match status" value="3"/>
</dbReference>
<dbReference type="InterPro" id="IPR012677">
    <property type="entry name" value="Nucleotide-bd_a/b_plait_sf"/>
</dbReference>
<evidence type="ECO:0000313" key="4">
    <source>
        <dbReference type="EMBL" id="CAE7375136.1"/>
    </source>
</evidence>
<gene>
    <name evidence="4" type="ORF">SNEC2469_LOCUS10110</name>
</gene>
<organism evidence="4 5">
    <name type="scientific">Symbiodinium necroappetens</name>
    <dbReference type="NCBI Taxonomy" id="1628268"/>
    <lineage>
        <taxon>Eukaryota</taxon>
        <taxon>Sar</taxon>
        <taxon>Alveolata</taxon>
        <taxon>Dinophyceae</taxon>
        <taxon>Suessiales</taxon>
        <taxon>Symbiodiniaceae</taxon>
        <taxon>Symbiodinium</taxon>
    </lineage>
</organism>
<dbReference type="OrthoDB" id="272703at2759"/>
<dbReference type="GO" id="GO:0003729">
    <property type="term" value="F:mRNA binding"/>
    <property type="evidence" value="ECO:0007669"/>
    <property type="project" value="TreeGrafter"/>
</dbReference>
<comment type="caution">
    <text evidence="4">The sequence shown here is derived from an EMBL/GenBank/DDBJ whole genome shotgun (WGS) entry which is preliminary data.</text>
</comment>
<sequence length="436" mass="48249">MFTPPETGKIRTLLQRWANDRPKAIHWCQSACRLTAKVSFFALCFEGKRRAGYGETSVLLRSSLTMNPEVASGPGWASRALAQGRARARPPAPLPSSSIAVNLIVLHLGCMAWKPSGMKLDMTLDELAEKPGRRGQRGEECSGNSVFVGNLPYSCTWQELKDHMRQAGDVLHCDILAEPGTALGSKGCGLVEFANAAAATRAVNQLTDTEIKGRKIFVREDREPRRPAQGRKVFVGNLPYSVTWQALKDHMRQCGEVLRCDILAEPGTAMGSKGCGIVEYASAASAQRAIRDLSDSELKGRLIFVREDREDDAPYRGRRLQDRAPAMRARSRSYDDRKWRPVRGGYPAEGGGGSGCRVFVGNLAYSVTWQELKDHMRDAGQVMFCQILKEPGTALGSKGCALVEYSTPREARKAINMMTDSELRGRKIWVREDREE</sequence>
<dbReference type="Proteomes" id="UP000601435">
    <property type="component" value="Unassembled WGS sequence"/>
</dbReference>
<evidence type="ECO:0000256" key="2">
    <source>
        <dbReference type="PROSITE-ProRule" id="PRU00176"/>
    </source>
</evidence>
<dbReference type="AlphaFoldDB" id="A0A812PYB8"/>
<dbReference type="EMBL" id="CAJNJA010016142">
    <property type="protein sequence ID" value="CAE7375136.1"/>
    <property type="molecule type" value="Genomic_DNA"/>
</dbReference>
<feature type="domain" description="RRM" evidence="3">
    <location>
        <begin position="231"/>
        <end position="310"/>
    </location>
</feature>
<dbReference type="SUPFAM" id="SSF54928">
    <property type="entry name" value="RNA-binding domain, RBD"/>
    <property type="match status" value="2"/>
</dbReference>
<dbReference type="GO" id="GO:0005634">
    <property type="term" value="C:nucleus"/>
    <property type="evidence" value="ECO:0007669"/>
    <property type="project" value="TreeGrafter"/>
</dbReference>
<dbReference type="CDD" id="cd00590">
    <property type="entry name" value="RRM_SF"/>
    <property type="match status" value="1"/>
</dbReference>
<evidence type="ECO:0000256" key="1">
    <source>
        <dbReference type="ARBA" id="ARBA00022884"/>
    </source>
</evidence>
<dbReference type="GO" id="GO:1990904">
    <property type="term" value="C:ribonucleoprotein complex"/>
    <property type="evidence" value="ECO:0007669"/>
    <property type="project" value="TreeGrafter"/>
</dbReference>
<dbReference type="PROSITE" id="PS50102">
    <property type="entry name" value="RRM"/>
    <property type="match status" value="3"/>
</dbReference>
<dbReference type="PANTHER" id="PTHR23003:SF3">
    <property type="entry name" value="FI21236P1-RELATED"/>
    <property type="match status" value="1"/>
</dbReference>
<proteinExistence type="predicted"/>
<dbReference type="Gene3D" id="3.30.70.330">
    <property type="match status" value="3"/>
</dbReference>
<keyword evidence="1 2" id="KW-0694">RNA-binding</keyword>
<name>A0A812PYB8_9DINO</name>
<feature type="domain" description="RRM" evidence="3">
    <location>
        <begin position="144"/>
        <end position="223"/>
    </location>
</feature>
<reference evidence="4" key="1">
    <citation type="submission" date="2021-02" db="EMBL/GenBank/DDBJ databases">
        <authorList>
            <person name="Dougan E. K."/>
            <person name="Rhodes N."/>
            <person name="Thang M."/>
            <person name="Chan C."/>
        </authorList>
    </citation>
    <scope>NUCLEOTIDE SEQUENCE</scope>
</reference>
<protein>
    <recommendedName>
        <fullName evidence="3">RRM domain-containing protein</fullName>
    </recommendedName>
</protein>
<dbReference type="InterPro" id="IPR050374">
    <property type="entry name" value="RRT5_SRSF_SR"/>
</dbReference>
<dbReference type="InterPro" id="IPR035979">
    <property type="entry name" value="RBD_domain_sf"/>
</dbReference>
<dbReference type="GO" id="GO:0005737">
    <property type="term" value="C:cytoplasm"/>
    <property type="evidence" value="ECO:0007669"/>
    <property type="project" value="TreeGrafter"/>
</dbReference>
<dbReference type="SMART" id="SM00360">
    <property type="entry name" value="RRM"/>
    <property type="match status" value="3"/>
</dbReference>